<dbReference type="PANTHER" id="PTHR48221:SF2">
    <property type="entry name" value="ACYL-COA SYNTHETASE FAMILY PROTEIN"/>
    <property type="match status" value="1"/>
</dbReference>
<dbReference type="EMBL" id="OIVN01000225">
    <property type="protein sequence ID" value="SPC76625.1"/>
    <property type="molecule type" value="Genomic_DNA"/>
</dbReference>
<dbReference type="PANTHER" id="PTHR48221">
    <property type="entry name" value="ACYL-COA SYNTHETASE FAMILY PROTEIN"/>
    <property type="match status" value="1"/>
</dbReference>
<proteinExistence type="predicted"/>
<name>A0A2N9EP92_FAGSY</name>
<evidence type="ECO:0000256" key="1">
    <source>
        <dbReference type="SAM" id="Coils"/>
    </source>
</evidence>
<gene>
    <name evidence="2" type="ORF">FSB_LOCUS4507</name>
</gene>
<reference evidence="2" key="1">
    <citation type="submission" date="2018-02" db="EMBL/GenBank/DDBJ databases">
        <authorList>
            <person name="Cohen D.B."/>
            <person name="Kent A.D."/>
        </authorList>
    </citation>
    <scope>NUCLEOTIDE SEQUENCE</scope>
</reference>
<sequence>MTTVLEVTDLFAKLASHLKTLNQDHKEEEEEALELSLSKLNQSLNLNNEDSRVRVLDTALSRMCFKAPQVFDSVLQYSVNTIVTVLSSSIACRVFLVSERRGMLSQMLSCAVVRVVVSASCYRYLFPSTPVLDAKSINGRSAALSQLLCHLPREFSLKNHGIPFRLLSWYLDPLTLKHDVMKILQDTMERPFICLNEEFHERMDWRSIIVCLVLSPSMFIETRALLHSWLLLTGLASVQEFLTKLVSIILDVISRPTWWGISLELGLKLPFSNAYLPYNHHLLRTLAGPLSSETFLHLTSSPNEPASRGRKHLDSTIKPAAMKITTIDHKSSWALAINFPDWFYFASLLLFTEEALPENFHSKFTLGTAKIGQRHDKEPPYSAAAARYIAWILSPISKSHQDLLVDSLTKISESWRLRQFGSVSHDREAAGYGKKLKKLKCNDNKNYTLTKEHDCQTIGLWLKEFQDICMWYWNKTVNTYPSCEKKSSYGLNLQQNVLFRRITLGILIGCSNNIEEEGCQTLLHFAATGRILQSIETKSTKLNNVKWSSVGLEESVTWTEKCSKREAVAGACLVFSFTDTVESMSNLLFETEESGLQFILRVKLRAFKYLINCIKRIIQLIIDEDGVLMLMDLSRRLVKWRNQGKEVSQVDKDLDDVINSLNHKLSSLL</sequence>
<feature type="coiled-coil region" evidence="1">
    <location>
        <begin position="11"/>
        <end position="38"/>
    </location>
</feature>
<dbReference type="AlphaFoldDB" id="A0A2N9EP92"/>
<evidence type="ECO:0000313" key="2">
    <source>
        <dbReference type="EMBL" id="SPC76625.1"/>
    </source>
</evidence>
<organism evidence="2">
    <name type="scientific">Fagus sylvatica</name>
    <name type="common">Beechnut</name>
    <dbReference type="NCBI Taxonomy" id="28930"/>
    <lineage>
        <taxon>Eukaryota</taxon>
        <taxon>Viridiplantae</taxon>
        <taxon>Streptophyta</taxon>
        <taxon>Embryophyta</taxon>
        <taxon>Tracheophyta</taxon>
        <taxon>Spermatophyta</taxon>
        <taxon>Magnoliopsida</taxon>
        <taxon>eudicotyledons</taxon>
        <taxon>Gunneridae</taxon>
        <taxon>Pentapetalae</taxon>
        <taxon>rosids</taxon>
        <taxon>fabids</taxon>
        <taxon>Fagales</taxon>
        <taxon>Fagaceae</taxon>
        <taxon>Fagus</taxon>
    </lineage>
</organism>
<accession>A0A2N9EP92</accession>
<keyword evidence="1" id="KW-0175">Coiled coil</keyword>
<protein>
    <submittedName>
        <fullName evidence="2">Uncharacterized protein</fullName>
    </submittedName>
</protein>